<sequence length="55" mass="5798">MKLHLGIKSAAIALGATALFGLSACSDDSSSNSNALDFDVIERLCSLKWLLTSLK</sequence>
<name>A0ABX5LLZ7_9BACT</name>
<dbReference type="RefSeq" id="WP_158275879.1">
    <property type="nucleotide sequence ID" value="NZ_QGHD01000006.1"/>
</dbReference>
<feature type="chain" id="PRO_5047387562" evidence="1">
    <location>
        <begin position="19"/>
        <end position="55"/>
    </location>
</feature>
<comment type="caution">
    <text evidence="2">The sequence shown here is derived from an EMBL/GenBank/DDBJ whole genome shotgun (WGS) entry which is preliminary data.</text>
</comment>
<feature type="signal peptide" evidence="1">
    <location>
        <begin position="1"/>
        <end position="18"/>
    </location>
</feature>
<dbReference type="PROSITE" id="PS51257">
    <property type="entry name" value="PROKAR_LIPOPROTEIN"/>
    <property type="match status" value="1"/>
</dbReference>
<reference evidence="2 3" key="1">
    <citation type="submission" date="2018-05" db="EMBL/GenBank/DDBJ databases">
        <title>Animal gut microbial communities from fecal samples from Wisconsin, USA.</title>
        <authorList>
            <person name="Neumann A."/>
        </authorList>
    </citation>
    <scope>NUCLEOTIDE SEQUENCE [LARGE SCALE GENOMIC DNA]</scope>
    <source>
        <strain evidence="2 3">UWS4</strain>
    </source>
</reference>
<evidence type="ECO:0000313" key="3">
    <source>
        <dbReference type="Proteomes" id="UP000245523"/>
    </source>
</evidence>
<dbReference type="Proteomes" id="UP000245523">
    <property type="component" value="Unassembled WGS sequence"/>
</dbReference>
<dbReference type="EMBL" id="QGHD01000006">
    <property type="protein sequence ID" value="PWL03457.1"/>
    <property type="molecule type" value="Genomic_DNA"/>
</dbReference>
<organism evidence="2 3">
    <name type="scientific">Hallerella porci</name>
    <dbReference type="NCBI Taxonomy" id="1945871"/>
    <lineage>
        <taxon>Bacteria</taxon>
        <taxon>Pseudomonadati</taxon>
        <taxon>Fibrobacterota</taxon>
        <taxon>Fibrobacteria</taxon>
        <taxon>Fibrobacterales</taxon>
        <taxon>Fibrobacteraceae</taxon>
        <taxon>Hallerella</taxon>
    </lineage>
</organism>
<evidence type="ECO:0000256" key="1">
    <source>
        <dbReference type="SAM" id="SignalP"/>
    </source>
</evidence>
<keyword evidence="3" id="KW-1185">Reference proteome</keyword>
<gene>
    <name evidence="2" type="ORF">B0H50_106117</name>
</gene>
<accession>A0ABX5LLZ7</accession>
<keyword evidence="1" id="KW-0732">Signal</keyword>
<protein>
    <submittedName>
        <fullName evidence="2">Uncharacterized protein</fullName>
    </submittedName>
</protein>
<evidence type="ECO:0000313" key="2">
    <source>
        <dbReference type="EMBL" id="PWL03457.1"/>
    </source>
</evidence>
<proteinExistence type="predicted"/>